<organism evidence="5 6">
    <name type="scientific">Pyxidicoccus parkwayensis</name>
    <dbReference type="NCBI Taxonomy" id="2813578"/>
    <lineage>
        <taxon>Bacteria</taxon>
        <taxon>Pseudomonadati</taxon>
        <taxon>Myxococcota</taxon>
        <taxon>Myxococcia</taxon>
        <taxon>Myxococcales</taxon>
        <taxon>Cystobacterineae</taxon>
        <taxon>Myxococcaceae</taxon>
        <taxon>Pyxidicoccus</taxon>
    </lineage>
</organism>
<protein>
    <submittedName>
        <fullName evidence="5">Helix-turn-helix domain-containing protein</fullName>
    </submittedName>
</protein>
<dbReference type="Gene3D" id="1.10.10.60">
    <property type="entry name" value="Homeodomain-like"/>
    <property type="match status" value="1"/>
</dbReference>
<dbReference type="InterPro" id="IPR009057">
    <property type="entry name" value="Homeodomain-like_sf"/>
</dbReference>
<dbReference type="InterPro" id="IPR018060">
    <property type="entry name" value="HTH_AraC"/>
</dbReference>
<dbReference type="InterPro" id="IPR035418">
    <property type="entry name" value="AraC-bd_2"/>
</dbReference>
<dbReference type="InterPro" id="IPR050204">
    <property type="entry name" value="AraC_XylS_family_regulators"/>
</dbReference>
<evidence type="ECO:0000259" key="4">
    <source>
        <dbReference type="PROSITE" id="PS01124"/>
    </source>
</evidence>
<accession>A0ABX7NUL7</accession>
<keyword evidence="6" id="KW-1185">Reference proteome</keyword>
<sequence>MSEKQRMEYWQETASRLFLGLRTEQKRRDEPFFGRLDHRETGSLSVTHLHSASQRVYRTEKEISRAPRECFFICMQLEGVCTVKQPRGREYQTRPGDVELLDGVRPGELSFDTAYRRVVILVPYAALRPRLVDPDKSIGSVLRASEGTGALVSAYVHAFAHNQVTEPAAGSLSDILVSLLAVGFNTMEDGARPDAASVREARRHAIRDYAERNLSDPALSPATVAAHFHCSTRYLHGLFAEAGESFMRWVLARRLARCRQALLDPALRERNIADIAFRWGFQDLSHFGRAFKAAFGMTPRECRAEVGGFRGASKSRRRPLRH</sequence>
<reference evidence="5 6" key="1">
    <citation type="submission" date="2021-02" db="EMBL/GenBank/DDBJ databases">
        <title>De Novo genome assembly of isolated myxobacteria.</title>
        <authorList>
            <person name="Stevens D.C."/>
        </authorList>
    </citation>
    <scope>NUCLEOTIDE SEQUENCE [LARGE SCALE GENOMIC DNA]</scope>
    <source>
        <strain evidence="6">SCPEA02</strain>
    </source>
</reference>
<dbReference type="PANTHER" id="PTHR46796">
    <property type="entry name" value="HTH-TYPE TRANSCRIPTIONAL ACTIVATOR RHAS-RELATED"/>
    <property type="match status" value="1"/>
</dbReference>
<proteinExistence type="predicted"/>
<gene>
    <name evidence="5" type="ORF">JY651_47200</name>
</gene>
<keyword evidence="3" id="KW-0804">Transcription</keyword>
<dbReference type="PRINTS" id="PR00032">
    <property type="entry name" value="HTHARAC"/>
</dbReference>
<dbReference type="SUPFAM" id="SSF46689">
    <property type="entry name" value="Homeodomain-like"/>
    <property type="match status" value="1"/>
</dbReference>
<dbReference type="EMBL" id="CP071090">
    <property type="protein sequence ID" value="QSQ22616.1"/>
    <property type="molecule type" value="Genomic_DNA"/>
</dbReference>
<dbReference type="RefSeq" id="WP_206724191.1">
    <property type="nucleotide sequence ID" value="NZ_CP071090.1"/>
</dbReference>
<evidence type="ECO:0000256" key="2">
    <source>
        <dbReference type="ARBA" id="ARBA00023125"/>
    </source>
</evidence>
<dbReference type="Proteomes" id="UP000662747">
    <property type="component" value="Chromosome"/>
</dbReference>
<evidence type="ECO:0000313" key="5">
    <source>
        <dbReference type="EMBL" id="QSQ22616.1"/>
    </source>
</evidence>
<keyword evidence="1" id="KW-0805">Transcription regulation</keyword>
<name>A0ABX7NUL7_9BACT</name>
<dbReference type="PANTHER" id="PTHR46796:SF6">
    <property type="entry name" value="ARAC SUBFAMILY"/>
    <property type="match status" value="1"/>
</dbReference>
<dbReference type="InterPro" id="IPR020449">
    <property type="entry name" value="Tscrpt_reg_AraC-type_HTH"/>
</dbReference>
<dbReference type="Pfam" id="PF14525">
    <property type="entry name" value="AraC_binding_2"/>
    <property type="match status" value="1"/>
</dbReference>
<feature type="domain" description="HTH araC/xylS-type" evidence="4">
    <location>
        <begin position="204"/>
        <end position="305"/>
    </location>
</feature>
<dbReference type="Pfam" id="PF12833">
    <property type="entry name" value="HTH_18"/>
    <property type="match status" value="1"/>
</dbReference>
<dbReference type="SMART" id="SM00342">
    <property type="entry name" value="HTH_ARAC"/>
    <property type="match status" value="1"/>
</dbReference>
<evidence type="ECO:0000256" key="3">
    <source>
        <dbReference type="ARBA" id="ARBA00023163"/>
    </source>
</evidence>
<evidence type="ECO:0000313" key="6">
    <source>
        <dbReference type="Proteomes" id="UP000662747"/>
    </source>
</evidence>
<dbReference type="PROSITE" id="PS01124">
    <property type="entry name" value="HTH_ARAC_FAMILY_2"/>
    <property type="match status" value="1"/>
</dbReference>
<evidence type="ECO:0000256" key="1">
    <source>
        <dbReference type="ARBA" id="ARBA00023015"/>
    </source>
</evidence>
<keyword evidence="2" id="KW-0238">DNA-binding</keyword>